<feature type="region of interest" description="Disordered" evidence="1">
    <location>
        <begin position="69"/>
        <end position="97"/>
    </location>
</feature>
<dbReference type="EMBL" id="KZ398303">
    <property type="protein sequence ID" value="PIO54320.1"/>
    <property type="molecule type" value="Genomic_DNA"/>
</dbReference>
<dbReference type="InterPro" id="IPR037213">
    <property type="entry name" value="Run_dom_sf"/>
</dbReference>
<name>A0A2G9TAB2_TELCI</name>
<dbReference type="PANTHER" id="PTHR46070:SF1">
    <property type="entry name" value="PINSTRIPE, ISOFORM A"/>
    <property type="match status" value="1"/>
</dbReference>
<evidence type="ECO:0000313" key="2">
    <source>
        <dbReference type="EMBL" id="PIO54320.1"/>
    </source>
</evidence>
<dbReference type="Gene3D" id="1.20.58.900">
    <property type="match status" value="1"/>
</dbReference>
<protein>
    <submittedName>
        <fullName evidence="2">Uncharacterized protein</fullName>
    </submittedName>
</protein>
<dbReference type="AlphaFoldDB" id="A0A2G9TAB2"/>
<evidence type="ECO:0000256" key="1">
    <source>
        <dbReference type="SAM" id="MobiDB-lite"/>
    </source>
</evidence>
<dbReference type="GO" id="GO:0031267">
    <property type="term" value="F:small GTPase binding"/>
    <property type="evidence" value="ECO:0007669"/>
    <property type="project" value="InterPro"/>
</dbReference>
<dbReference type="InterPro" id="IPR047278">
    <property type="entry name" value="DEN5A/B"/>
</dbReference>
<organism evidence="2 3">
    <name type="scientific">Teladorsagia circumcincta</name>
    <name type="common">Brown stomach worm</name>
    <name type="synonym">Ostertagia circumcincta</name>
    <dbReference type="NCBI Taxonomy" id="45464"/>
    <lineage>
        <taxon>Eukaryota</taxon>
        <taxon>Metazoa</taxon>
        <taxon>Ecdysozoa</taxon>
        <taxon>Nematoda</taxon>
        <taxon>Chromadorea</taxon>
        <taxon>Rhabditida</taxon>
        <taxon>Rhabditina</taxon>
        <taxon>Rhabditomorpha</taxon>
        <taxon>Strongyloidea</taxon>
        <taxon>Trichostrongylidae</taxon>
        <taxon>Teladorsagia</taxon>
    </lineage>
</organism>
<evidence type="ECO:0000313" key="3">
    <source>
        <dbReference type="Proteomes" id="UP000230423"/>
    </source>
</evidence>
<keyword evidence="3" id="KW-1185">Reference proteome</keyword>
<proteinExistence type="predicted"/>
<gene>
    <name evidence="2" type="ORF">TELCIR_24320</name>
</gene>
<dbReference type="PANTHER" id="PTHR46070">
    <property type="entry name" value="PINSTRIPE, ISOFORM A"/>
    <property type="match status" value="1"/>
</dbReference>
<reference evidence="2 3" key="1">
    <citation type="submission" date="2015-09" db="EMBL/GenBank/DDBJ databases">
        <title>Draft genome of the parasitic nematode Teladorsagia circumcincta isolate WARC Sus (inbred).</title>
        <authorList>
            <person name="Mitreva M."/>
        </authorList>
    </citation>
    <scope>NUCLEOTIDE SEQUENCE [LARGE SCALE GENOMIC DNA]</scope>
    <source>
        <strain evidence="2 3">S</strain>
    </source>
</reference>
<accession>A0A2G9TAB2</accession>
<dbReference type="Proteomes" id="UP000230423">
    <property type="component" value="Unassembled WGS sequence"/>
</dbReference>
<dbReference type="OrthoDB" id="6019893at2759"/>
<sequence length="159" mass="17493">MVCTPTHESTRPFAHTEELISKREETLDYVVPVPHELAGAVPMRYEGVWPEQINTALFEGAMGLRGAPSPWKQRYTRSRPKQQEAVGAGGRPSSTYGGAGLVGDSPALVAQQQLKLVDQLLCETKGKTKSMLVDKMGKEAVQLGHRHSATYLREYGRMA</sequence>
<dbReference type="GO" id="GO:0005085">
    <property type="term" value="F:guanyl-nucleotide exchange factor activity"/>
    <property type="evidence" value="ECO:0007669"/>
    <property type="project" value="InterPro"/>
</dbReference>